<evidence type="ECO:0000256" key="1">
    <source>
        <dbReference type="SAM" id="MobiDB-lite"/>
    </source>
</evidence>
<feature type="signal peptide" evidence="2">
    <location>
        <begin position="1"/>
        <end position="25"/>
    </location>
</feature>
<feature type="chain" id="PRO_5012373887" description="rRNA methylase" evidence="2">
    <location>
        <begin position="26"/>
        <end position="401"/>
    </location>
</feature>
<dbReference type="Gene3D" id="3.40.50.150">
    <property type="entry name" value="Vaccinia Virus protein VP39"/>
    <property type="match status" value="1"/>
</dbReference>
<keyword evidence="2" id="KW-0732">Signal</keyword>
<dbReference type="InParanoid" id="A0A1Z5JP05"/>
<evidence type="ECO:0000313" key="3">
    <source>
        <dbReference type="EMBL" id="GAX15572.1"/>
    </source>
</evidence>
<accession>A0A1Z5JP05</accession>
<dbReference type="PANTHER" id="PTHR35276">
    <property type="entry name" value="S-ADENOSYL-L-METHIONINE-DEPENDENT METHYLTRANSFERASES SUPERFAMILY PROTEIN"/>
    <property type="match status" value="1"/>
</dbReference>
<gene>
    <name evidence="3" type="ORF">FisN_3Hh041</name>
</gene>
<feature type="compositionally biased region" description="Polar residues" evidence="1">
    <location>
        <begin position="116"/>
        <end position="126"/>
    </location>
</feature>
<dbReference type="Pfam" id="PF06962">
    <property type="entry name" value="rRNA_methylase"/>
    <property type="match status" value="1"/>
</dbReference>
<dbReference type="OrthoDB" id="2984at2759"/>
<dbReference type="EMBL" id="BDSP01000095">
    <property type="protein sequence ID" value="GAX15572.1"/>
    <property type="molecule type" value="Genomic_DNA"/>
</dbReference>
<proteinExistence type="predicted"/>
<name>A0A1Z5JP05_FISSO</name>
<dbReference type="PANTHER" id="PTHR35276:SF1">
    <property type="entry name" value="TRNA (MNM(5)S(2)U34)-METHYLTRANSFERASE, CHLOROPLASTIC"/>
    <property type="match status" value="1"/>
</dbReference>
<organism evidence="3 4">
    <name type="scientific">Fistulifera solaris</name>
    <name type="common">Oleaginous diatom</name>
    <dbReference type="NCBI Taxonomy" id="1519565"/>
    <lineage>
        <taxon>Eukaryota</taxon>
        <taxon>Sar</taxon>
        <taxon>Stramenopiles</taxon>
        <taxon>Ochrophyta</taxon>
        <taxon>Bacillariophyta</taxon>
        <taxon>Bacillariophyceae</taxon>
        <taxon>Bacillariophycidae</taxon>
        <taxon>Naviculales</taxon>
        <taxon>Naviculaceae</taxon>
        <taxon>Fistulifera</taxon>
    </lineage>
</organism>
<dbReference type="SUPFAM" id="SSF53335">
    <property type="entry name" value="S-adenosyl-L-methionine-dependent methyltransferases"/>
    <property type="match status" value="1"/>
</dbReference>
<dbReference type="InterPro" id="IPR029063">
    <property type="entry name" value="SAM-dependent_MTases_sf"/>
</dbReference>
<feature type="region of interest" description="Disordered" evidence="1">
    <location>
        <begin position="112"/>
        <end position="140"/>
    </location>
</feature>
<evidence type="ECO:0008006" key="5">
    <source>
        <dbReference type="Google" id="ProtNLM"/>
    </source>
</evidence>
<comment type="caution">
    <text evidence="3">The sequence shown here is derived from an EMBL/GenBank/DDBJ whole genome shotgun (WGS) entry which is preliminary data.</text>
</comment>
<dbReference type="InterPro" id="IPR010719">
    <property type="entry name" value="MnmM_MeTrfase"/>
</dbReference>
<dbReference type="AlphaFoldDB" id="A0A1Z5JP05"/>
<evidence type="ECO:0000256" key="2">
    <source>
        <dbReference type="SAM" id="SignalP"/>
    </source>
</evidence>
<reference evidence="3 4" key="1">
    <citation type="journal article" date="2015" name="Plant Cell">
        <title>Oil accumulation by the oleaginous diatom Fistulifera solaris as revealed by the genome and transcriptome.</title>
        <authorList>
            <person name="Tanaka T."/>
            <person name="Maeda Y."/>
            <person name="Veluchamy A."/>
            <person name="Tanaka M."/>
            <person name="Abida H."/>
            <person name="Marechal E."/>
            <person name="Bowler C."/>
            <person name="Muto M."/>
            <person name="Sunaga Y."/>
            <person name="Tanaka M."/>
            <person name="Yoshino T."/>
            <person name="Taniguchi T."/>
            <person name="Fukuda Y."/>
            <person name="Nemoto M."/>
            <person name="Matsumoto M."/>
            <person name="Wong P.S."/>
            <person name="Aburatani S."/>
            <person name="Fujibuchi W."/>
        </authorList>
    </citation>
    <scope>NUCLEOTIDE SEQUENCE [LARGE SCALE GENOMIC DNA]</scope>
    <source>
        <strain evidence="3 4">JPCC DA0580</strain>
    </source>
</reference>
<sequence length="401" mass="44511">MISPSTKVTPIILFLMISSLTHNLARSYCLRSKRKSYRKSRLASTNHRQSDDADLLLNNVLQRSQRVLSTLPNNQNNNQKSPGTPKESSLDNSQPVESLLNTVTQRADQILREKSISSAKDTPSTQRTKEEVPQPIRNYGKNPAITTTALAHLLWSHVLQDVTHTTVIDATAGNGNDAVFLAQQLFPNMSNETAHASSNQLLCLDVQERACQVTQQRLADLLPQSILQNNVQVLQQSHATFPELQVPVSLVVYNLGYLPNSTHLEGDDAPNKNIKTNTESTLESLMNAATFLQVGGMLSIMTYPKSDAVEDAAVHAFCQGLALFSSQTQDWRGMFTESDNNNIHPDLALSPLIDREVKQLIYAYLETVLHALGGTSAWRVQEYKKMGWIDSPILLTAVRIK</sequence>
<feature type="region of interest" description="Disordered" evidence="1">
    <location>
        <begin position="68"/>
        <end position="94"/>
    </location>
</feature>
<protein>
    <recommendedName>
        <fullName evidence="5">rRNA methylase</fullName>
    </recommendedName>
</protein>
<keyword evidence="4" id="KW-1185">Reference proteome</keyword>
<evidence type="ECO:0000313" key="4">
    <source>
        <dbReference type="Proteomes" id="UP000198406"/>
    </source>
</evidence>
<dbReference type="Proteomes" id="UP000198406">
    <property type="component" value="Unassembled WGS sequence"/>
</dbReference>